<keyword evidence="3" id="KW-1185">Reference proteome</keyword>
<evidence type="ECO:0000313" key="2">
    <source>
        <dbReference type="EMBL" id="CAG8738040.1"/>
    </source>
</evidence>
<keyword evidence="1" id="KW-1133">Transmembrane helix</keyword>
<reference evidence="2" key="1">
    <citation type="submission" date="2021-06" db="EMBL/GenBank/DDBJ databases">
        <authorList>
            <person name="Kallberg Y."/>
            <person name="Tangrot J."/>
            <person name="Rosling A."/>
        </authorList>
    </citation>
    <scope>NUCLEOTIDE SEQUENCE</scope>
    <source>
        <strain evidence="2">87-6 pot B 2015</strain>
    </source>
</reference>
<sequence length="68" mass="7900">YIRYIVAPDDKMCYYSETLSHAFPTGVWPLFPTFALCIPTSIRLLLPMSDVWKHSVEFPFAYMLKALP</sequence>
<dbReference type="Proteomes" id="UP000789375">
    <property type="component" value="Unassembled WGS sequence"/>
</dbReference>
<feature type="non-terminal residue" evidence="2">
    <location>
        <position position="1"/>
    </location>
</feature>
<proteinExistence type="predicted"/>
<protein>
    <submittedName>
        <fullName evidence="2">1429_t:CDS:1</fullName>
    </submittedName>
</protein>
<comment type="caution">
    <text evidence="2">The sequence shown here is derived from an EMBL/GenBank/DDBJ whole genome shotgun (WGS) entry which is preliminary data.</text>
</comment>
<feature type="non-terminal residue" evidence="2">
    <location>
        <position position="68"/>
    </location>
</feature>
<organism evidence="2 3">
    <name type="scientific">Funneliformis mosseae</name>
    <name type="common">Endomycorrhizal fungus</name>
    <name type="synonym">Glomus mosseae</name>
    <dbReference type="NCBI Taxonomy" id="27381"/>
    <lineage>
        <taxon>Eukaryota</taxon>
        <taxon>Fungi</taxon>
        <taxon>Fungi incertae sedis</taxon>
        <taxon>Mucoromycota</taxon>
        <taxon>Glomeromycotina</taxon>
        <taxon>Glomeromycetes</taxon>
        <taxon>Glomerales</taxon>
        <taxon>Glomeraceae</taxon>
        <taxon>Funneliformis</taxon>
    </lineage>
</organism>
<feature type="transmembrane region" description="Helical" evidence="1">
    <location>
        <begin position="26"/>
        <end position="46"/>
    </location>
</feature>
<evidence type="ECO:0000256" key="1">
    <source>
        <dbReference type="SAM" id="Phobius"/>
    </source>
</evidence>
<evidence type="ECO:0000313" key="3">
    <source>
        <dbReference type="Proteomes" id="UP000789375"/>
    </source>
</evidence>
<accession>A0A9N9IK37</accession>
<keyword evidence="1" id="KW-0472">Membrane</keyword>
<dbReference type="AlphaFoldDB" id="A0A9N9IK37"/>
<gene>
    <name evidence="2" type="ORF">FMOSSE_LOCUS15995</name>
</gene>
<name>A0A9N9IK37_FUNMO</name>
<dbReference type="EMBL" id="CAJVPP010019451">
    <property type="protein sequence ID" value="CAG8738040.1"/>
    <property type="molecule type" value="Genomic_DNA"/>
</dbReference>
<keyword evidence="1" id="KW-0812">Transmembrane</keyword>